<feature type="region of interest" description="Disordered" evidence="1">
    <location>
        <begin position="154"/>
        <end position="192"/>
    </location>
</feature>
<dbReference type="Proteomes" id="UP000076580">
    <property type="component" value="Chromosome 01"/>
</dbReference>
<comment type="caution">
    <text evidence="2">The sequence shown here is derived from an EMBL/GenBank/DDBJ whole genome shotgun (WGS) entry which is preliminary data.</text>
</comment>
<dbReference type="InParanoid" id="A0A151GV67"/>
<dbReference type="AlphaFoldDB" id="A0A151GV67"/>
<protein>
    <submittedName>
        <fullName evidence="2">Uncharacterized protein</fullName>
    </submittedName>
</protein>
<feature type="region of interest" description="Disordered" evidence="1">
    <location>
        <begin position="1"/>
        <end position="57"/>
    </location>
</feature>
<evidence type="ECO:0000256" key="1">
    <source>
        <dbReference type="SAM" id="MobiDB-lite"/>
    </source>
</evidence>
<keyword evidence="3" id="KW-1185">Reference proteome</keyword>
<feature type="compositionally biased region" description="Basic and acidic residues" evidence="1">
    <location>
        <begin position="41"/>
        <end position="52"/>
    </location>
</feature>
<dbReference type="EMBL" id="LAYC01000001">
    <property type="protein sequence ID" value="KYK61006.1"/>
    <property type="molecule type" value="Genomic_DNA"/>
</dbReference>
<accession>A0A151GV67</accession>
<proteinExistence type="predicted"/>
<reference evidence="2 3" key="1">
    <citation type="journal article" date="2016" name="Sci. Rep.">
        <title>Insights into Adaptations to a Near-Obligate Nematode Endoparasitic Lifestyle from the Finished Genome of Drechmeria coniospora.</title>
        <authorList>
            <person name="Zhang L."/>
            <person name="Zhou Z."/>
            <person name="Guo Q."/>
            <person name="Fokkens L."/>
            <person name="Miskei M."/>
            <person name="Pocsi I."/>
            <person name="Zhang W."/>
            <person name="Chen M."/>
            <person name="Wang L."/>
            <person name="Sun Y."/>
            <person name="Donzelli B.G."/>
            <person name="Gibson D.M."/>
            <person name="Nelson D.R."/>
            <person name="Luo J.G."/>
            <person name="Rep M."/>
            <person name="Liu H."/>
            <person name="Yang S."/>
            <person name="Wang J."/>
            <person name="Krasnoff S.B."/>
            <person name="Xu Y."/>
            <person name="Molnar I."/>
            <person name="Lin M."/>
        </authorList>
    </citation>
    <scope>NUCLEOTIDE SEQUENCE [LARGE SCALE GENOMIC DNA]</scope>
    <source>
        <strain evidence="2 3">ARSEF 6962</strain>
    </source>
</reference>
<feature type="region of interest" description="Disordered" evidence="1">
    <location>
        <begin position="88"/>
        <end position="131"/>
    </location>
</feature>
<name>A0A151GV67_DRECN</name>
<evidence type="ECO:0000313" key="2">
    <source>
        <dbReference type="EMBL" id="KYK61006.1"/>
    </source>
</evidence>
<dbReference type="GeneID" id="63714789"/>
<dbReference type="RefSeq" id="XP_040660358.1">
    <property type="nucleotide sequence ID" value="XM_040799475.1"/>
</dbReference>
<evidence type="ECO:0000313" key="3">
    <source>
        <dbReference type="Proteomes" id="UP000076580"/>
    </source>
</evidence>
<sequence>MAAGIRSQLATDAVDVPAKPARSLRPPDKRETARRRRRESRRADSGIRRPDAPADGLVHVRARHRTVCSSALSRRGIDVPTAHSRIRCVASTRRQAKSYPPPAPSNRGAQRRPSTAYRTRTEPGLRTYTARPSPRRMWAGRRISIHAFFSCVRAARPDSDRKAKRDPGPHSGGAGRRRRLNLPHQPAYMKRE</sequence>
<feature type="compositionally biased region" description="Basic and acidic residues" evidence="1">
    <location>
        <begin position="155"/>
        <end position="168"/>
    </location>
</feature>
<organism evidence="2 3">
    <name type="scientific">Drechmeria coniospora</name>
    <name type="common">Nematophagous fungus</name>
    <name type="synonym">Meria coniospora</name>
    <dbReference type="NCBI Taxonomy" id="98403"/>
    <lineage>
        <taxon>Eukaryota</taxon>
        <taxon>Fungi</taxon>
        <taxon>Dikarya</taxon>
        <taxon>Ascomycota</taxon>
        <taxon>Pezizomycotina</taxon>
        <taxon>Sordariomycetes</taxon>
        <taxon>Hypocreomycetidae</taxon>
        <taxon>Hypocreales</taxon>
        <taxon>Ophiocordycipitaceae</taxon>
        <taxon>Drechmeria</taxon>
    </lineage>
</organism>
<gene>
    <name evidence="2" type="ORF">DCS_02146</name>
</gene>